<dbReference type="Gene3D" id="1.10.10.10">
    <property type="entry name" value="Winged helix-like DNA-binding domain superfamily/Winged helix DNA-binding domain"/>
    <property type="match status" value="1"/>
</dbReference>
<dbReference type="RefSeq" id="WP_183973009.1">
    <property type="nucleotide sequence ID" value="NZ_JACHEB010000001.1"/>
</dbReference>
<comment type="caution">
    <text evidence="6">The sequence shown here is derived from an EMBL/GenBank/DDBJ whole genome shotgun (WGS) entry which is preliminary data.</text>
</comment>
<dbReference type="PANTHER" id="PTHR30346:SF28">
    <property type="entry name" value="HTH-TYPE TRANSCRIPTIONAL REGULATOR CYNR"/>
    <property type="match status" value="1"/>
</dbReference>
<keyword evidence="7" id="KW-1185">Reference proteome</keyword>
<dbReference type="Proteomes" id="UP000535182">
    <property type="component" value="Unassembled WGS sequence"/>
</dbReference>
<evidence type="ECO:0000256" key="2">
    <source>
        <dbReference type="ARBA" id="ARBA00023015"/>
    </source>
</evidence>
<dbReference type="GO" id="GO:0032993">
    <property type="term" value="C:protein-DNA complex"/>
    <property type="evidence" value="ECO:0007669"/>
    <property type="project" value="TreeGrafter"/>
</dbReference>
<reference evidence="6 7" key="1">
    <citation type="submission" date="2020-08" db="EMBL/GenBank/DDBJ databases">
        <title>Genomic Encyclopedia of Type Strains, Phase IV (KMG-V): Genome sequencing to study the core and pangenomes of soil and plant-associated prokaryotes.</title>
        <authorList>
            <person name="Whitman W."/>
        </authorList>
    </citation>
    <scope>NUCLEOTIDE SEQUENCE [LARGE SCALE GENOMIC DNA]</scope>
    <source>
        <strain evidence="6 7">X5P2</strain>
    </source>
</reference>
<accession>A0A9X0QAU8</accession>
<evidence type="ECO:0000313" key="7">
    <source>
        <dbReference type="Proteomes" id="UP000535182"/>
    </source>
</evidence>
<evidence type="ECO:0000259" key="5">
    <source>
        <dbReference type="PROSITE" id="PS50931"/>
    </source>
</evidence>
<dbReference type="GO" id="GO:0003700">
    <property type="term" value="F:DNA-binding transcription factor activity"/>
    <property type="evidence" value="ECO:0007669"/>
    <property type="project" value="InterPro"/>
</dbReference>
<keyword evidence="2" id="KW-0805">Transcription regulation</keyword>
<dbReference type="GO" id="GO:0003677">
    <property type="term" value="F:DNA binding"/>
    <property type="evidence" value="ECO:0007669"/>
    <property type="project" value="UniProtKB-KW"/>
</dbReference>
<dbReference type="AlphaFoldDB" id="A0A9X0QAU8"/>
<dbReference type="PROSITE" id="PS50931">
    <property type="entry name" value="HTH_LYSR"/>
    <property type="match status" value="1"/>
</dbReference>
<dbReference type="PANTHER" id="PTHR30346">
    <property type="entry name" value="TRANSCRIPTIONAL DUAL REGULATOR HCAR-RELATED"/>
    <property type="match status" value="1"/>
</dbReference>
<evidence type="ECO:0000256" key="4">
    <source>
        <dbReference type="ARBA" id="ARBA00023163"/>
    </source>
</evidence>
<gene>
    <name evidence="6" type="ORF">HDF14_000404</name>
</gene>
<dbReference type="InterPro" id="IPR005119">
    <property type="entry name" value="LysR_subst-bd"/>
</dbReference>
<keyword evidence="4" id="KW-0804">Transcription</keyword>
<dbReference type="InterPro" id="IPR036388">
    <property type="entry name" value="WH-like_DNA-bd_sf"/>
</dbReference>
<proteinExistence type="inferred from homology"/>
<protein>
    <submittedName>
        <fullName evidence="6">DNA-binding transcriptional LysR family regulator</fullName>
    </submittedName>
</protein>
<dbReference type="Pfam" id="PF00126">
    <property type="entry name" value="HTH_1"/>
    <property type="match status" value="1"/>
</dbReference>
<dbReference type="Gene3D" id="3.40.190.10">
    <property type="entry name" value="Periplasmic binding protein-like II"/>
    <property type="match status" value="2"/>
</dbReference>
<evidence type="ECO:0000256" key="1">
    <source>
        <dbReference type="ARBA" id="ARBA00009437"/>
    </source>
</evidence>
<dbReference type="InterPro" id="IPR036390">
    <property type="entry name" value="WH_DNA-bd_sf"/>
</dbReference>
<evidence type="ECO:0000256" key="3">
    <source>
        <dbReference type="ARBA" id="ARBA00023125"/>
    </source>
</evidence>
<dbReference type="Pfam" id="PF03466">
    <property type="entry name" value="LysR_substrate"/>
    <property type="match status" value="1"/>
</dbReference>
<sequence>MELRHLRYLCAVAEHATFSEAGRRLHISQSAISEQIADLEREVGGPLLYRNSGRTRLTPQGQLFLAEARKTLAAADHALEITQRSLLGQVGSLSIGFFLWGAGGFFARIIRDYRKLYPGIKLSLYEMRTPEQMEALTGGKIDIAFARPLEPPFDQTLRAELLYQDPVVVVLPRDHPLAGKPISIGSLATERLVLCDRQMTPALYDGIVSLCSASGFSPNIVNTAATWSSVLTLVESGEGAALVPSGVRYLRPTGIVFSPLVPQNLHMGLAVAWNPQNEDPIQQNFLRLVRDNKDRIQRAHGA</sequence>
<dbReference type="SUPFAM" id="SSF53850">
    <property type="entry name" value="Periplasmic binding protein-like II"/>
    <property type="match status" value="1"/>
</dbReference>
<organism evidence="6 7">
    <name type="scientific">Tunturiibacter gelidiferens</name>
    <dbReference type="NCBI Taxonomy" id="3069689"/>
    <lineage>
        <taxon>Bacteria</taxon>
        <taxon>Pseudomonadati</taxon>
        <taxon>Acidobacteriota</taxon>
        <taxon>Terriglobia</taxon>
        <taxon>Terriglobales</taxon>
        <taxon>Acidobacteriaceae</taxon>
        <taxon>Tunturiibacter</taxon>
    </lineage>
</organism>
<name>A0A9X0QAU8_9BACT</name>
<dbReference type="CDD" id="cd08414">
    <property type="entry name" value="PBP2_LTTR_aromatics_like"/>
    <property type="match status" value="1"/>
</dbReference>
<dbReference type="FunFam" id="1.10.10.10:FF:000001">
    <property type="entry name" value="LysR family transcriptional regulator"/>
    <property type="match status" value="1"/>
</dbReference>
<evidence type="ECO:0000313" key="6">
    <source>
        <dbReference type="EMBL" id="MBB5326810.1"/>
    </source>
</evidence>
<dbReference type="EMBL" id="JACHEB010000001">
    <property type="protein sequence ID" value="MBB5326810.1"/>
    <property type="molecule type" value="Genomic_DNA"/>
</dbReference>
<dbReference type="InterPro" id="IPR000847">
    <property type="entry name" value="LysR_HTH_N"/>
</dbReference>
<feature type="domain" description="HTH lysR-type" evidence="5">
    <location>
        <begin position="1"/>
        <end position="58"/>
    </location>
</feature>
<dbReference type="PRINTS" id="PR00039">
    <property type="entry name" value="HTHLYSR"/>
</dbReference>
<keyword evidence="3 6" id="KW-0238">DNA-binding</keyword>
<comment type="similarity">
    <text evidence="1">Belongs to the LysR transcriptional regulatory family.</text>
</comment>
<dbReference type="SUPFAM" id="SSF46785">
    <property type="entry name" value="Winged helix' DNA-binding domain"/>
    <property type="match status" value="1"/>
</dbReference>